<dbReference type="InterPro" id="IPR036388">
    <property type="entry name" value="WH-like_DNA-bd_sf"/>
</dbReference>
<reference evidence="7 8" key="1">
    <citation type="submission" date="2021-01" db="EMBL/GenBank/DDBJ databases">
        <title>Prevotella A2931 sp. nov.</title>
        <authorList>
            <person name="Buhl M."/>
            <person name="Oberhettinger P."/>
        </authorList>
    </citation>
    <scope>NUCLEOTIDE SEQUENCE [LARGE SCALE GENOMIC DNA]</scope>
    <source>
        <strain evidence="7 8">A2931</strain>
    </source>
</reference>
<evidence type="ECO:0000313" key="8">
    <source>
        <dbReference type="Proteomes" id="UP000664265"/>
    </source>
</evidence>
<organism evidence="7 8">
    <name type="scientific">Prevotella illustrans</name>
    <dbReference type="NCBI Taxonomy" id="2800387"/>
    <lineage>
        <taxon>Bacteria</taxon>
        <taxon>Pseudomonadati</taxon>
        <taxon>Bacteroidota</taxon>
        <taxon>Bacteroidia</taxon>
        <taxon>Bacteroidales</taxon>
        <taxon>Prevotellaceae</taxon>
        <taxon>Prevotella</taxon>
    </lineage>
</organism>
<sequence>MKELDDISLVTQVAVFHNRKAFDKLVMKYQSPIRRFFLNQTLGDGPLSDDLAQECFIKAYVNITQFKGLSGFSTWLYRIAYNVYYDHVRRNKLTSDIDTVEVRRMNAGQSVIGERIDIYGALEILSETERTCITLQLMEGQPIDKIADITHFPQGTVKSHLSRGKQKLAIYLKQNGYETK</sequence>
<dbReference type="InterPro" id="IPR013324">
    <property type="entry name" value="RNA_pol_sigma_r3/r4-like"/>
</dbReference>
<name>A0ABS3M5M5_9BACT</name>
<accession>A0ABS3M5M5</accession>
<dbReference type="SUPFAM" id="SSF88946">
    <property type="entry name" value="Sigma2 domain of RNA polymerase sigma factors"/>
    <property type="match status" value="1"/>
</dbReference>
<keyword evidence="8" id="KW-1185">Reference proteome</keyword>
<evidence type="ECO:0000256" key="4">
    <source>
        <dbReference type="ARBA" id="ARBA00023163"/>
    </source>
</evidence>
<dbReference type="InterPro" id="IPR014284">
    <property type="entry name" value="RNA_pol_sigma-70_dom"/>
</dbReference>
<dbReference type="InterPro" id="IPR039425">
    <property type="entry name" value="RNA_pol_sigma-70-like"/>
</dbReference>
<evidence type="ECO:0000256" key="1">
    <source>
        <dbReference type="ARBA" id="ARBA00010641"/>
    </source>
</evidence>
<keyword evidence="3" id="KW-0731">Sigma factor</keyword>
<evidence type="ECO:0000256" key="2">
    <source>
        <dbReference type="ARBA" id="ARBA00023015"/>
    </source>
</evidence>
<evidence type="ECO:0000259" key="5">
    <source>
        <dbReference type="Pfam" id="PF04542"/>
    </source>
</evidence>
<evidence type="ECO:0000313" key="7">
    <source>
        <dbReference type="EMBL" id="MBO1363476.1"/>
    </source>
</evidence>
<gene>
    <name evidence="7" type="ORF">JHU38_06775</name>
</gene>
<dbReference type="RefSeq" id="WP_107581163.1">
    <property type="nucleotide sequence ID" value="NZ_JAERMS010000017.1"/>
</dbReference>
<keyword evidence="4" id="KW-0804">Transcription</keyword>
<dbReference type="Gene3D" id="1.10.10.10">
    <property type="entry name" value="Winged helix-like DNA-binding domain superfamily/Winged helix DNA-binding domain"/>
    <property type="match status" value="1"/>
</dbReference>
<dbReference type="SUPFAM" id="SSF88659">
    <property type="entry name" value="Sigma3 and sigma4 domains of RNA polymerase sigma factors"/>
    <property type="match status" value="1"/>
</dbReference>
<dbReference type="Pfam" id="PF04542">
    <property type="entry name" value="Sigma70_r2"/>
    <property type="match status" value="1"/>
</dbReference>
<comment type="caution">
    <text evidence="7">The sequence shown here is derived from an EMBL/GenBank/DDBJ whole genome shotgun (WGS) entry which is preliminary data.</text>
</comment>
<dbReference type="PANTHER" id="PTHR43133">
    <property type="entry name" value="RNA POLYMERASE ECF-TYPE SIGMA FACTO"/>
    <property type="match status" value="1"/>
</dbReference>
<dbReference type="Pfam" id="PF08281">
    <property type="entry name" value="Sigma70_r4_2"/>
    <property type="match status" value="1"/>
</dbReference>
<dbReference type="NCBIfam" id="TIGR02937">
    <property type="entry name" value="sigma70-ECF"/>
    <property type="match status" value="1"/>
</dbReference>
<protein>
    <submittedName>
        <fullName evidence="7">RNA polymerase sigma factor</fullName>
    </submittedName>
</protein>
<evidence type="ECO:0000256" key="3">
    <source>
        <dbReference type="ARBA" id="ARBA00023082"/>
    </source>
</evidence>
<dbReference type="PANTHER" id="PTHR43133:SF51">
    <property type="entry name" value="RNA POLYMERASE SIGMA FACTOR"/>
    <property type="match status" value="1"/>
</dbReference>
<comment type="similarity">
    <text evidence="1">Belongs to the sigma-70 factor family. ECF subfamily.</text>
</comment>
<keyword evidence="2" id="KW-0805">Transcription regulation</keyword>
<dbReference type="InterPro" id="IPR007627">
    <property type="entry name" value="RNA_pol_sigma70_r2"/>
</dbReference>
<feature type="domain" description="RNA polymerase sigma-70 region 2" evidence="5">
    <location>
        <begin position="25"/>
        <end position="92"/>
    </location>
</feature>
<dbReference type="InterPro" id="IPR013325">
    <property type="entry name" value="RNA_pol_sigma_r2"/>
</dbReference>
<dbReference type="Gene3D" id="1.10.1740.10">
    <property type="match status" value="1"/>
</dbReference>
<dbReference type="InterPro" id="IPR013249">
    <property type="entry name" value="RNA_pol_sigma70_r4_t2"/>
</dbReference>
<dbReference type="Proteomes" id="UP000664265">
    <property type="component" value="Unassembled WGS sequence"/>
</dbReference>
<dbReference type="CDD" id="cd06171">
    <property type="entry name" value="Sigma70_r4"/>
    <property type="match status" value="1"/>
</dbReference>
<proteinExistence type="inferred from homology"/>
<evidence type="ECO:0000259" key="6">
    <source>
        <dbReference type="Pfam" id="PF08281"/>
    </source>
</evidence>
<feature type="domain" description="RNA polymerase sigma factor 70 region 4 type 2" evidence="6">
    <location>
        <begin position="117"/>
        <end position="168"/>
    </location>
</feature>
<dbReference type="EMBL" id="JAERMS010000017">
    <property type="protein sequence ID" value="MBO1363476.1"/>
    <property type="molecule type" value="Genomic_DNA"/>
</dbReference>